<dbReference type="PANTHER" id="PTHR35371">
    <property type="entry name" value="INNER MEMBRANE PROTEIN"/>
    <property type="match status" value="1"/>
</dbReference>
<feature type="transmembrane region" description="Helical" evidence="1">
    <location>
        <begin position="49"/>
        <end position="73"/>
    </location>
</feature>
<proteinExistence type="predicted"/>
<name>A0A8F6TXH4_9RHOB</name>
<dbReference type="KEGG" id="gce:KYE46_04290"/>
<evidence type="ECO:0000313" key="3">
    <source>
        <dbReference type="Proteomes" id="UP000825009"/>
    </source>
</evidence>
<accession>A0A8F6TXH4</accession>
<dbReference type="EMBL" id="CP079194">
    <property type="protein sequence ID" value="QXT40475.1"/>
    <property type="molecule type" value="Genomic_DNA"/>
</dbReference>
<evidence type="ECO:0000256" key="1">
    <source>
        <dbReference type="SAM" id="Phobius"/>
    </source>
</evidence>
<sequence length="128" mass="13617">MSDLLTILALYGLLVIVTIVAQVLAALPQVGLVTLARNRDDMPELTGLAGRMVRTVDNSVVAMALFAPAVLILTHQGEVAASALLAAQIFLLARVAYVVIYAAGIPWARTGVWMAGFLATLWLYLLAL</sequence>
<gene>
    <name evidence="2" type="ORF">KYE46_04290</name>
</gene>
<evidence type="ECO:0000313" key="2">
    <source>
        <dbReference type="EMBL" id="QXT40475.1"/>
    </source>
</evidence>
<dbReference type="AlphaFoldDB" id="A0A8F6TXH4"/>
<dbReference type="Proteomes" id="UP000825009">
    <property type="component" value="Chromosome"/>
</dbReference>
<reference evidence="2 3" key="1">
    <citation type="submission" date="2021-07" db="EMBL/GenBank/DDBJ databases">
        <title>A novel Jannaschia species isolated from marine dinoflagellate Ceratoperidinium margalefii.</title>
        <authorList>
            <person name="Jiang Y."/>
            <person name="Li Z."/>
        </authorList>
    </citation>
    <scope>NUCLEOTIDE SEQUENCE [LARGE SCALE GENOMIC DNA]</scope>
    <source>
        <strain evidence="2 3">J12C1-MA-4</strain>
    </source>
</reference>
<keyword evidence="1" id="KW-1133">Transmembrane helix</keyword>
<dbReference type="RefSeq" id="WP_219003707.1">
    <property type="nucleotide sequence ID" value="NZ_CP079194.1"/>
</dbReference>
<feature type="transmembrane region" description="Helical" evidence="1">
    <location>
        <begin position="85"/>
        <end position="104"/>
    </location>
</feature>
<dbReference type="Pfam" id="PF01124">
    <property type="entry name" value="MAPEG"/>
    <property type="match status" value="1"/>
</dbReference>
<keyword evidence="1" id="KW-0812">Transmembrane</keyword>
<protein>
    <submittedName>
        <fullName evidence="2">MAPEG family protein</fullName>
    </submittedName>
</protein>
<keyword evidence="3" id="KW-1185">Reference proteome</keyword>
<keyword evidence="1" id="KW-0472">Membrane</keyword>
<dbReference type="InterPro" id="IPR001129">
    <property type="entry name" value="Membr-assoc_MAPEG"/>
</dbReference>
<dbReference type="PANTHER" id="PTHR35371:SF1">
    <property type="entry name" value="BLR7753 PROTEIN"/>
    <property type="match status" value="1"/>
</dbReference>
<organism evidence="2 3">
    <name type="scientific">Gymnodinialimonas ceratoperidinii</name>
    <dbReference type="NCBI Taxonomy" id="2856823"/>
    <lineage>
        <taxon>Bacteria</taxon>
        <taxon>Pseudomonadati</taxon>
        <taxon>Pseudomonadota</taxon>
        <taxon>Alphaproteobacteria</taxon>
        <taxon>Rhodobacterales</taxon>
        <taxon>Paracoccaceae</taxon>
        <taxon>Gymnodinialimonas</taxon>
    </lineage>
</organism>
<feature type="transmembrane region" description="Helical" evidence="1">
    <location>
        <begin position="110"/>
        <end position="127"/>
    </location>
</feature>
<dbReference type="GO" id="GO:0016020">
    <property type="term" value="C:membrane"/>
    <property type="evidence" value="ECO:0007669"/>
    <property type="project" value="InterPro"/>
</dbReference>